<feature type="chain" id="PRO_5043609762" evidence="1">
    <location>
        <begin position="29"/>
        <end position="87"/>
    </location>
</feature>
<protein>
    <submittedName>
        <fullName evidence="2">Uncharacterized protein</fullName>
    </submittedName>
</protein>
<dbReference type="EMBL" id="JBEDUW010000238">
    <property type="protein sequence ID" value="KAK9903098.1"/>
    <property type="molecule type" value="Genomic_DNA"/>
</dbReference>
<comment type="caution">
    <text evidence="2">The sequence shown here is derived from an EMBL/GenBank/DDBJ whole genome shotgun (WGS) entry which is preliminary data.</text>
</comment>
<feature type="signal peptide" evidence="1">
    <location>
        <begin position="1"/>
        <end position="28"/>
    </location>
</feature>
<proteinExistence type="predicted"/>
<accession>A0AAW1VIF0</accession>
<keyword evidence="3" id="KW-1185">Reference proteome</keyword>
<dbReference type="Proteomes" id="UP001457282">
    <property type="component" value="Unassembled WGS sequence"/>
</dbReference>
<sequence length="87" mass="9610">MPHQVSLTLVKVVFGLFVLITMANAVDARFYPHGNDWFHHHHHHHHDPGYYFPSGLASSASSSNTLTSSATLGSVAVLCFMTLQHLL</sequence>
<name>A0AAW1VIF0_RUBAR</name>
<reference evidence="2 3" key="1">
    <citation type="journal article" date="2023" name="G3 (Bethesda)">
        <title>A chromosome-length genome assembly and annotation of blackberry (Rubus argutus, cv. 'Hillquist').</title>
        <authorList>
            <person name="Bruna T."/>
            <person name="Aryal R."/>
            <person name="Dudchenko O."/>
            <person name="Sargent D.J."/>
            <person name="Mead D."/>
            <person name="Buti M."/>
            <person name="Cavallini A."/>
            <person name="Hytonen T."/>
            <person name="Andres J."/>
            <person name="Pham M."/>
            <person name="Weisz D."/>
            <person name="Mascagni F."/>
            <person name="Usai G."/>
            <person name="Natali L."/>
            <person name="Bassil N."/>
            <person name="Fernandez G.E."/>
            <person name="Lomsadze A."/>
            <person name="Armour M."/>
            <person name="Olukolu B."/>
            <person name="Poorten T."/>
            <person name="Britton C."/>
            <person name="Davik J."/>
            <person name="Ashrafi H."/>
            <person name="Aiden E.L."/>
            <person name="Borodovsky M."/>
            <person name="Worthington M."/>
        </authorList>
    </citation>
    <scope>NUCLEOTIDE SEQUENCE [LARGE SCALE GENOMIC DNA]</scope>
    <source>
        <strain evidence="2">PI 553951</strain>
    </source>
</reference>
<evidence type="ECO:0000313" key="3">
    <source>
        <dbReference type="Proteomes" id="UP001457282"/>
    </source>
</evidence>
<evidence type="ECO:0000256" key="1">
    <source>
        <dbReference type="SAM" id="SignalP"/>
    </source>
</evidence>
<keyword evidence="1" id="KW-0732">Signal</keyword>
<organism evidence="2 3">
    <name type="scientific">Rubus argutus</name>
    <name type="common">Southern blackberry</name>
    <dbReference type="NCBI Taxonomy" id="59490"/>
    <lineage>
        <taxon>Eukaryota</taxon>
        <taxon>Viridiplantae</taxon>
        <taxon>Streptophyta</taxon>
        <taxon>Embryophyta</taxon>
        <taxon>Tracheophyta</taxon>
        <taxon>Spermatophyta</taxon>
        <taxon>Magnoliopsida</taxon>
        <taxon>eudicotyledons</taxon>
        <taxon>Gunneridae</taxon>
        <taxon>Pentapetalae</taxon>
        <taxon>rosids</taxon>
        <taxon>fabids</taxon>
        <taxon>Rosales</taxon>
        <taxon>Rosaceae</taxon>
        <taxon>Rosoideae</taxon>
        <taxon>Rosoideae incertae sedis</taxon>
        <taxon>Rubus</taxon>
    </lineage>
</organism>
<gene>
    <name evidence="2" type="ORF">M0R45_001239</name>
</gene>
<dbReference type="AlphaFoldDB" id="A0AAW1VIF0"/>
<evidence type="ECO:0000313" key="2">
    <source>
        <dbReference type="EMBL" id="KAK9903098.1"/>
    </source>
</evidence>